<accession>A0ABY7Q359</accession>
<reference evidence="3" key="1">
    <citation type="submission" date="2022-12" db="EMBL/GenBank/DDBJ databases">
        <authorList>
            <person name="Mo P."/>
        </authorList>
    </citation>
    <scope>NUCLEOTIDE SEQUENCE [LARGE SCALE GENOMIC DNA]</scope>
    <source>
        <strain evidence="3">HUAS 3-15</strain>
    </source>
</reference>
<keyword evidence="3" id="KW-1185">Reference proteome</keyword>
<sequence length="205" mass="22013">MRIVISEFISLDGVVQAPGAPQEDTDGGFAHGGWSHRFFDPETLGPFINEAMSTADALLFGRRTWQTMAAAWPDRAGDPLADQMNSIKKYVVSDTLDEADLTWANSTLVPGTAAVEWVRQRREAAGGDLLIMGSPTLVRTLLSEDLVDELRLMVMPVLLGGGKSLFPTDGVRRTLELASTAIAKTGVHAATYRRAVEADAPGTTA</sequence>
<gene>
    <name evidence="2" type="ORF">O1G21_15610</name>
</gene>
<name>A0ABY7Q359_9ACTN</name>
<proteinExistence type="predicted"/>
<evidence type="ECO:0000313" key="3">
    <source>
        <dbReference type="Proteomes" id="UP001212821"/>
    </source>
</evidence>
<dbReference type="InterPro" id="IPR050765">
    <property type="entry name" value="Riboflavin_Biosynth_HTPR"/>
</dbReference>
<protein>
    <submittedName>
        <fullName evidence="2">Dihydrofolate reductase family protein</fullName>
    </submittedName>
</protein>
<dbReference type="Gene3D" id="3.40.430.10">
    <property type="entry name" value="Dihydrofolate Reductase, subunit A"/>
    <property type="match status" value="1"/>
</dbReference>
<dbReference type="Proteomes" id="UP001212821">
    <property type="component" value="Chromosome"/>
</dbReference>
<feature type="domain" description="Bacterial bifunctional deaminase-reductase C-terminal" evidence="1">
    <location>
        <begin position="3"/>
        <end position="186"/>
    </location>
</feature>
<dbReference type="EMBL" id="CP115450">
    <property type="protein sequence ID" value="WBP87130.1"/>
    <property type="molecule type" value="Genomic_DNA"/>
</dbReference>
<dbReference type="Pfam" id="PF01872">
    <property type="entry name" value="RibD_C"/>
    <property type="match status" value="1"/>
</dbReference>
<evidence type="ECO:0000313" key="2">
    <source>
        <dbReference type="EMBL" id="WBP87130.1"/>
    </source>
</evidence>
<dbReference type="RefSeq" id="WP_270144302.1">
    <property type="nucleotide sequence ID" value="NZ_CP115450.1"/>
</dbReference>
<evidence type="ECO:0000259" key="1">
    <source>
        <dbReference type="Pfam" id="PF01872"/>
    </source>
</evidence>
<dbReference type="PANTHER" id="PTHR38011">
    <property type="entry name" value="DIHYDROFOLATE REDUCTASE FAMILY PROTEIN (AFU_ORTHOLOGUE AFUA_8G06820)"/>
    <property type="match status" value="1"/>
</dbReference>
<organism evidence="2 3">
    <name type="scientific">Kitasatospora cathayae</name>
    <dbReference type="NCBI Taxonomy" id="3004092"/>
    <lineage>
        <taxon>Bacteria</taxon>
        <taxon>Bacillati</taxon>
        <taxon>Actinomycetota</taxon>
        <taxon>Actinomycetes</taxon>
        <taxon>Kitasatosporales</taxon>
        <taxon>Streptomycetaceae</taxon>
        <taxon>Kitasatospora</taxon>
    </lineage>
</organism>
<dbReference type="InterPro" id="IPR002734">
    <property type="entry name" value="RibDG_C"/>
</dbReference>
<dbReference type="SUPFAM" id="SSF53597">
    <property type="entry name" value="Dihydrofolate reductase-like"/>
    <property type="match status" value="1"/>
</dbReference>
<dbReference type="PANTHER" id="PTHR38011:SF2">
    <property type="entry name" value="BIFUNCTIONAL DEAMINASE-REDUCTASE DOMAIN PROTEIN"/>
    <property type="match status" value="1"/>
</dbReference>
<dbReference type="InterPro" id="IPR024072">
    <property type="entry name" value="DHFR-like_dom_sf"/>
</dbReference>